<dbReference type="OrthoDB" id="2507391at2759"/>
<keyword evidence="5" id="KW-1185">Reference proteome</keyword>
<evidence type="ECO:0000256" key="1">
    <source>
        <dbReference type="ARBA" id="ARBA00004123"/>
    </source>
</evidence>
<accession>A0A0L0V4N9</accession>
<dbReference type="GO" id="GO:0003700">
    <property type="term" value="F:DNA-binding transcription factor activity"/>
    <property type="evidence" value="ECO:0007669"/>
    <property type="project" value="TreeGrafter"/>
</dbReference>
<dbReference type="AlphaFoldDB" id="A0A0L0V4N9"/>
<organism evidence="4 5">
    <name type="scientific">Puccinia striiformis f. sp. tritici PST-78</name>
    <dbReference type="NCBI Taxonomy" id="1165861"/>
    <lineage>
        <taxon>Eukaryota</taxon>
        <taxon>Fungi</taxon>
        <taxon>Dikarya</taxon>
        <taxon>Basidiomycota</taxon>
        <taxon>Pucciniomycotina</taxon>
        <taxon>Pucciniomycetes</taxon>
        <taxon>Pucciniales</taxon>
        <taxon>Pucciniaceae</taxon>
        <taxon>Puccinia</taxon>
    </lineage>
</organism>
<keyword evidence="2" id="KW-0238">DNA-binding</keyword>
<protein>
    <recommendedName>
        <fullName evidence="6">Myb-like domain-containing protein</fullName>
    </recommendedName>
</protein>
<dbReference type="EMBL" id="AJIL01000120">
    <property type="protein sequence ID" value="KNE94247.1"/>
    <property type="molecule type" value="Genomic_DNA"/>
</dbReference>
<name>A0A0L0V4N9_9BASI</name>
<dbReference type="PANTHER" id="PTHR46380:SF2">
    <property type="entry name" value="CYCLIN-D-BINDING MYB-LIKE TRANSCRIPTION FACTOR 1"/>
    <property type="match status" value="1"/>
</dbReference>
<sequence>MSHLNKLSTLFGLKYKKGRFTTTEQTTIEKMIGEYCDEHGLSKEEFAILLYQKKNDVSINERGKLKELAPSLGDALPGRPIMLIWKYVKRVYDPQSKLGRWTKEEELALQEAQKKY</sequence>
<evidence type="ECO:0000256" key="2">
    <source>
        <dbReference type="ARBA" id="ARBA00023125"/>
    </source>
</evidence>
<evidence type="ECO:0008006" key="6">
    <source>
        <dbReference type="Google" id="ProtNLM"/>
    </source>
</evidence>
<dbReference type="Proteomes" id="UP000054564">
    <property type="component" value="Unassembled WGS sequence"/>
</dbReference>
<dbReference type="GO" id="GO:0005634">
    <property type="term" value="C:nucleus"/>
    <property type="evidence" value="ECO:0007669"/>
    <property type="project" value="UniProtKB-SubCell"/>
</dbReference>
<gene>
    <name evidence="4" type="ORF">PSTG_12379</name>
</gene>
<dbReference type="PANTHER" id="PTHR46380">
    <property type="entry name" value="CYCLIN-D-BINDING MYB-LIKE TRANSCRIPTION FACTOR 1"/>
    <property type="match status" value="1"/>
</dbReference>
<evidence type="ECO:0000313" key="5">
    <source>
        <dbReference type="Proteomes" id="UP000054564"/>
    </source>
</evidence>
<dbReference type="InterPro" id="IPR051651">
    <property type="entry name" value="DMTF1_DNA-bind_reg"/>
</dbReference>
<proteinExistence type="predicted"/>
<evidence type="ECO:0000313" key="4">
    <source>
        <dbReference type="EMBL" id="KNE94247.1"/>
    </source>
</evidence>
<evidence type="ECO:0000256" key="3">
    <source>
        <dbReference type="ARBA" id="ARBA00023242"/>
    </source>
</evidence>
<keyword evidence="3" id="KW-0539">Nucleus</keyword>
<reference evidence="5" key="1">
    <citation type="submission" date="2014-03" db="EMBL/GenBank/DDBJ databases">
        <title>The Genome Sequence of Puccinia striiformis f. sp. tritici PST-78.</title>
        <authorList>
            <consortium name="The Broad Institute Genome Sequencing Platform"/>
            <person name="Cuomo C."/>
            <person name="Hulbert S."/>
            <person name="Chen X."/>
            <person name="Walker B."/>
            <person name="Young S.K."/>
            <person name="Zeng Q."/>
            <person name="Gargeya S."/>
            <person name="Fitzgerald M."/>
            <person name="Haas B."/>
            <person name="Abouelleil A."/>
            <person name="Alvarado L."/>
            <person name="Arachchi H.M."/>
            <person name="Berlin A.M."/>
            <person name="Chapman S.B."/>
            <person name="Goldberg J."/>
            <person name="Griggs A."/>
            <person name="Gujja S."/>
            <person name="Hansen M."/>
            <person name="Howarth C."/>
            <person name="Imamovic A."/>
            <person name="Larimer J."/>
            <person name="McCowan C."/>
            <person name="Montmayeur A."/>
            <person name="Murphy C."/>
            <person name="Neiman D."/>
            <person name="Pearson M."/>
            <person name="Priest M."/>
            <person name="Roberts A."/>
            <person name="Saif S."/>
            <person name="Shea T."/>
            <person name="Sisk P."/>
            <person name="Sykes S."/>
            <person name="Wortman J."/>
            <person name="Nusbaum C."/>
            <person name="Birren B."/>
        </authorList>
    </citation>
    <scope>NUCLEOTIDE SEQUENCE [LARGE SCALE GENOMIC DNA]</scope>
    <source>
        <strain evidence="5">race PST-78</strain>
    </source>
</reference>
<dbReference type="STRING" id="1165861.A0A0L0V4N9"/>
<comment type="caution">
    <text evidence="4">The sequence shown here is derived from an EMBL/GenBank/DDBJ whole genome shotgun (WGS) entry which is preliminary data.</text>
</comment>
<dbReference type="GO" id="GO:0000976">
    <property type="term" value="F:transcription cis-regulatory region binding"/>
    <property type="evidence" value="ECO:0007669"/>
    <property type="project" value="TreeGrafter"/>
</dbReference>
<comment type="subcellular location">
    <subcellularLocation>
        <location evidence="1">Nucleus</location>
    </subcellularLocation>
</comment>